<feature type="compositionally biased region" description="Basic and acidic residues" evidence="1">
    <location>
        <begin position="52"/>
        <end position="77"/>
    </location>
</feature>
<comment type="caution">
    <text evidence="2">The sequence shown here is derived from an EMBL/GenBank/DDBJ whole genome shotgun (WGS) entry which is preliminary data.</text>
</comment>
<accession>A0ABU9DDI1</accession>
<feature type="region of interest" description="Disordered" evidence="1">
    <location>
        <begin position="43"/>
        <end position="156"/>
    </location>
</feature>
<dbReference type="RefSeq" id="WP_341413940.1">
    <property type="nucleotide sequence ID" value="NZ_JBBPCC010000001.1"/>
</dbReference>
<dbReference type="Proteomes" id="UP001469365">
    <property type="component" value="Unassembled WGS sequence"/>
</dbReference>
<organism evidence="2 3">
    <name type="scientific">Paenibacillus filicis</name>
    <dbReference type="NCBI Taxonomy" id="669464"/>
    <lineage>
        <taxon>Bacteria</taxon>
        <taxon>Bacillati</taxon>
        <taxon>Bacillota</taxon>
        <taxon>Bacilli</taxon>
        <taxon>Bacillales</taxon>
        <taxon>Paenibacillaceae</taxon>
        <taxon>Paenibacillus</taxon>
    </lineage>
</organism>
<evidence type="ECO:0000313" key="2">
    <source>
        <dbReference type="EMBL" id="MEK8126896.1"/>
    </source>
</evidence>
<feature type="compositionally biased region" description="Basic and acidic residues" evidence="1">
    <location>
        <begin position="90"/>
        <end position="135"/>
    </location>
</feature>
<protein>
    <submittedName>
        <fullName evidence="2">Uncharacterized protein</fullName>
    </submittedName>
</protein>
<proteinExistence type="predicted"/>
<gene>
    <name evidence="2" type="ORF">WMW72_03135</name>
</gene>
<evidence type="ECO:0000256" key="1">
    <source>
        <dbReference type="SAM" id="MobiDB-lite"/>
    </source>
</evidence>
<reference evidence="2 3" key="1">
    <citation type="submission" date="2024-04" db="EMBL/GenBank/DDBJ databases">
        <title>draft genome sequnece of Paenibacillus filicis.</title>
        <authorList>
            <person name="Kim D.-U."/>
        </authorList>
    </citation>
    <scope>NUCLEOTIDE SEQUENCE [LARGE SCALE GENOMIC DNA]</scope>
    <source>
        <strain evidence="2 3">KACC14197</strain>
    </source>
</reference>
<dbReference type="EMBL" id="JBBPCC010000001">
    <property type="protein sequence ID" value="MEK8126896.1"/>
    <property type="molecule type" value="Genomic_DNA"/>
</dbReference>
<sequence>MRKKLILLLSVAALTGILFIAVVNFSFSFITKSIAGGEEATHIINSSPSSRNNEDERKDATDVELESEKNSADRSQEKNQNTPLNIVPDATRKLEAQEETLKSEPGETFKASENKTEEKNKPTEEPLKEQPKDSPKAPTSSNYSATISKDKAEKVQESVTLREKAKIMTMLVSKLSASEIQLFTKMMGNGLSVEEKKEAKKIILNKLSEDEYNELIAIAAKYGLSQGKDYKDSLKEQHIVKNP</sequence>
<keyword evidence="3" id="KW-1185">Reference proteome</keyword>
<evidence type="ECO:0000313" key="3">
    <source>
        <dbReference type="Proteomes" id="UP001469365"/>
    </source>
</evidence>
<feature type="compositionally biased region" description="Polar residues" evidence="1">
    <location>
        <begin position="137"/>
        <end position="147"/>
    </location>
</feature>
<name>A0ABU9DDI1_9BACL</name>